<dbReference type="InterPro" id="IPR020846">
    <property type="entry name" value="MFS_dom"/>
</dbReference>
<dbReference type="InterPro" id="IPR011701">
    <property type="entry name" value="MFS"/>
</dbReference>
<dbReference type="PANTHER" id="PTHR11662:SF405">
    <property type="entry name" value="PROTEIN CBG12249"/>
    <property type="match status" value="1"/>
</dbReference>
<proteinExistence type="predicted"/>
<evidence type="ECO:0000256" key="2">
    <source>
        <dbReference type="ARBA" id="ARBA00022692"/>
    </source>
</evidence>
<name>A0AAF3ESI2_9BILA</name>
<keyword evidence="4 5" id="KW-0472">Membrane</keyword>
<evidence type="ECO:0000313" key="7">
    <source>
        <dbReference type="Proteomes" id="UP000887575"/>
    </source>
</evidence>
<organism evidence="7 8">
    <name type="scientific">Mesorhabditis belari</name>
    <dbReference type="NCBI Taxonomy" id="2138241"/>
    <lineage>
        <taxon>Eukaryota</taxon>
        <taxon>Metazoa</taxon>
        <taxon>Ecdysozoa</taxon>
        <taxon>Nematoda</taxon>
        <taxon>Chromadorea</taxon>
        <taxon>Rhabditida</taxon>
        <taxon>Rhabditina</taxon>
        <taxon>Rhabditomorpha</taxon>
        <taxon>Rhabditoidea</taxon>
        <taxon>Rhabditidae</taxon>
        <taxon>Mesorhabditinae</taxon>
        <taxon>Mesorhabditis</taxon>
    </lineage>
</organism>
<dbReference type="Proteomes" id="UP000887575">
    <property type="component" value="Unassembled WGS sequence"/>
</dbReference>
<dbReference type="GO" id="GO:0006820">
    <property type="term" value="P:monoatomic anion transport"/>
    <property type="evidence" value="ECO:0007669"/>
    <property type="project" value="TreeGrafter"/>
</dbReference>
<dbReference type="InterPro" id="IPR050382">
    <property type="entry name" value="MFS_Na/Anion_cotransporter"/>
</dbReference>
<comment type="subcellular location">
    <subcellularLocation>
        <location evidence="1">Membrane</location>
        <topology evidence="1">Multi-pass membrane protein</topology>
    </subcellularLocation>
</comment>
<protein>
    <recommendedName>
        <fullName evidence="6">Major facilitator superfamily (MFS) profile domain-containing protein</fullName>
    </recommendedName>
</protein>
<dbReference type="GO" id="GO:0016020">
    <property type="term" value="C:membrane"/>
    <property type="evidence" value="ECO:0007669"/>
    <property type="project" value="UniProtKB-SubCell"/>
</dbReference>
<dbReference type="FunFam" id="1.20.1250.20:FF:000532">
    <property type="entry name" value="SLC (SoLute Carrier) homolog"/>
    <property type="match status" value="1"/>
</dbReference>
<feature type="transmembrane region" description="Helical" evidence="5">
    <location>
        <begin position="488"/>
        <end position="506"/>
    </location>
</feature>
<evidence type="ECO:0000256" key="3">
    <source>
        <dbReference type="ARBA" id="ARBA00022989"/>
    </source>
</evidence>
<evidence type="ECO:0000259" key="6">
    <source>
        <dbReference type="PROSITE" id="PS50850"/>
    </source>
</evidence>
<sequence length="531" mass="58610">MLHASEQRLAPIDVGQNVLMPIPCVDRPKIGPRNLMGVVTAVTDDFYSIGTQNGHLRQTFTRNQLAPCGAEFFSINSIRDGETSLRTAINTTALTTTQQENYTLKAGSCHAAEKIENRKTYGGNLLWEPSMQTFLFSATFYSGLIAAPLSGYVADRFGAKTLLLVALTDFILMTSVGPLLAKSSYWAFFISRIVMGFGEGAVFPCVNSIASKWFPPNERSTLAAIYTSGIQLSTGISSIICAFLCTTIWGWPSTFYSFAILGTLCLILCYIFANNHPKNNRWLGDEERTYLENSFETNGKHGQFKNANEMPWKEILFSREASAIYLASFSSNFSSIIASSFIPLFLKEQLGLSITQNGYYTPLAFVSQLISKNILGPVSDHLKRKGIISKTKAVRIFQTISCFGSSLMMLLICLVPTCETPQLAIPILFTYGFCFACLVPGYFTAMISIAPPCTGTISAIGNIFGNTGYILGPLILAFVSYMEFENKWLIVFAIPALTQFISGIYFMNFGSADVLQCIQVPEKIRTENYKQ</sequence>
<feature type="transmembrane region" description="Helical" evidence="5">
    <location>
        <begin position="134"/>
        <end position="154"/>
    </location>
</feature>
<evidence type="ECO:0000256" key="5">
    <source>
        <dbReference type="SAM" id="Phobius"/>
    </source>
</evidence>
<feature type="transmembrane region" description="Helical" evidence="5">
    <location>
        <begin position="186"/>
        <end position="210"/>
    </location>
</feature>
<feature type="transmembrane region" description="Helical" evidence="5">
    <location>
        <begin position="459"/>
        <end position="482"/>
    </location>
</feature>
<keyword evidence="3 5" id="KW-1133">Transmembrane helix</keyword>
<feature type="transmembrane region" description="Helical" evidence="5">
    <location>
        <begin position="423"/>
        <end position="447"/>
    </location>
</feature>
<feature type="domain" description="Major facilitator superfamily (MFS) profile" evidence="6">
    <location>
        <begin position="72"/>
        <end position="514"/>
    </location>
</feature>
<feature type="transmembrane region" description="Helical" evidence="5">
    <location>
        <begin position="323"/>
        <end position="346"/>
    </location>
</feature>
<dbReference type="Pfam" id="PF07690">
    <property type="entry name" value="MFS_1"/>
    <property type="match status" value="1"/>
</dbReference>
<dbReference type="GO" id="GO:0022857">
    <property type="term" value="F:transmembrane transporter activity"/>
    <property type="evidence" value="ECO:0007669"/>
    <property type="project" value="InterPro"/>
</dbReference>
<feature type="transmembrane region" description="Helical" evidence="5">
    <location>
        <begin position="255"/>
        <end position="273"/>
    </location>
</feature>
<evidence type="ECO:0000313" key="8">
    <source>
        <dbReference type="WBParaSite" id="MBELARI_LOCUS16580"/>
    </source>
</evidence>
<dbReference type="PANTHER" id="PTHR11662">
    <property type="entry name" value="SOLUTE CARRIER FAMILY 17"/>
    <property type="match status" value="1"/>
</dbReference>
<reference evidence="8" key="1">
    <citation type="submission" date="2024-02" db="UniProtKB">
        <authorList>
            <consortium name="WormBaseParasite"/>
        </authorList>
    </citation>
    <scope>IDENTIFICATION</scope>
</reference>
<keyword evidence="2 5" id="KW-0812">Transmembrane</keyword>
<dbReference type="SUPFAM" id="SSF103473">
    <property type="entry name" value="MFS general substrate transporter"/>
    <property type="match status" value="1"/>
</dbReference>
<dbReference type="PROSITE" id="PS50850">
    <property type="entry name" value="MFS"/>
    <property type="match status" value="1"/>
</dbReference>
<dbReference type="InterPro" id="IPR036259">
    <property type="entry name" value="MFS_trans_sf"/>
</dbReference>
<dbReference type="AlphaFoldDB" id="A0AAF3ESI2"/>
<accession>A0AAF3ESI2</accession>
<dbReference type="WBParaSite" id="MBELARI_LOCUS16580">
    <property type="protein sequence ID" value="MBELARI_LOCUS16580"/>
    <property type="gene ID" value="MBELARI_LOCUS16580"/>
</dbReference>
<keyword evidence="7" id="KW-1185">Reference proteome</keyword>
<evidence type="ECO:0000256" key="1">
    <source>
        <dbReference type="ARBA" id="ARBA00004141"/>
    </source>
</evidence>
<feature type="transmembrane region" description="Helical" evidence="5">
    <location>
        <begin position="161"/>
        <end position="180"/>
    </location>
</feature>
<feature type="transmembrane region" description="Helical" evidence="5">
    <location>
        <begin position="396"/>
        <end position="417"/>
    </location>
</feature>
<dbReference type="Gene3D" id="1.20.1250.20">
    <property type="entry name" value="MFS general substrate transporter like domains"/>
    <property type="match status" value="2"/>
</dbReference>
<evidence type="ECO:0000256" key="4">
    <source>
        <dbReference type="ARBA" id="ARBA00023136"/>
    </source>
</evidence>
<feature type="transmembrane region" description="Helical" evidence="5">
    <location>
        <begin position="222"/>
        <end position="249"/>
    </location>
</feature>